<dbReference type="InParanoid" id="A0A1Y2DFX4"/>
<name>A0A1Y2DFX4_9PEZI</name>
<dbReference type="GeneID" id="63781069"/>
<dbReference type="EMBL" id="MCFJ01000019">
    <property type="protein sequence ID" value="ORY57595.1"/>
    <property type="molecule type" value="Genomic_DNA"/>
</dbReference>
<sequence>MCSSGLNHRNPSEMADDEIKQRRERGKISQRAFRQRQIDTTRELREENGKLRAAIASISGAASQGNVALHIAMAAACEAAGVHDEFSSIVDFMGIPPVDCGSIPRASEIVYHFSGQAKAAQGPDAAQTLTQFTNAEKSQWHTNKSPKAVQSLFMNWDRDLQPQSELIDLSIDPSTQPHPEPIHPVSFTTSMLIQTPSPR</sequence>
<dbReference type="STRING" id="1141098.A0A1Y2DFX4"/>
<feature type="region of interest" description="Disordered" evidence="1">
    <location>
        <begin position="1"/>
        <end position="35"/>
    </location>
</feature>
<dbReference type="AlphaFoldDB" id="A0A1Y2DFX4"/>
<evidence type="ECO:0000256" key="1">
    <source>
        <dbReference type="SAM" id="MobiDB-lite"/>
    </source>
</evidence>
<reference evidence="2 3" key="1">
    <citation type="submission" date="2016-07" db="EMBL/GenBank/DDBJ databases">
        <title>Pervasive Adenine N6-methylation of Active Genes in Fungi.</title>
        <authorList>
            <consortium name="DOE Joint Genome Institute"/>
            <person name="Mondo S.J."/>
            <person name="Dannebaum R.O."/>
            <person name="Kuo R.C."/>
            <person name="Labutti K."/>
            <person name="Haridas S."/>
            <person name="Kuo A."/>
            <person name="Salamov A."/>
            <person name="Ahrendt S.R."/>
            <person name="Lipzen A."/>
            <person name="Sullivan W."/>
            <person name="Andreopoulos W.B."/>
            <person name="Clum A."/>
            <person name="Lindquist E."/>
            <person name="Daum C."/>
            <person name="Ramamoorthy G.K."/>
            <person name="Gryganskyi A."/>
            <person name="Culley D."/>
            <person name="Magnuson J.K."/>
            <person name="James T.Y."/>
            <person name="O'Malley M.A."/>
            <person name="Stajich J.E."/>
            <person name="Spatafora J.W."/>
            <person name="Visel A."/>
            <person name="Grigoriev I.V."/>
        </authorList>
    </citation>
    <scope>NUCLEOTIDE SEQUENCE [LARGE SCALE GENOMIC DNA]</scope>
    <source>
        <strain evidence="2 3">CBS 129021</strain>
    </source>
</reference>
<accession>A0A1Y2DFX4</accession>
<dbReference type="OrthoDB" id="2735536at2759"/>
<protein>
    <recommendedName>
        <fullName evidence="4">BZIP domain-containing protein</fullName>
    </recommendedName>
</protein>
<evidence type="ECO:0008006" key="4">
    <source>
        <dbReference type="Google" id="ProtNLM"/>
    </source>
</evidence>
<dbReference type="Proteomes" id="UP000193689">
    <property type="component" value="Unassembled WGS sequence"/>
</dbReference>
<organism evidence="2 3">
    <name type="scientific">Pseudomassariella vexata</name>
    <dbReference type="NCBI Taxonomy" id="1141098"/>
    <lineage>
        <taxon>Eukaryota</taxon>
        <taxon>Fungi</taxon>
        <taxon>Dikarya</taxon>
        <taxon>Ascomycota</taxon>
        <taxon>Pezizomycotina</taxon>
        <taxon>Sordariomycetes</taxon>
        <taxon>Xylariomycetidae</taxon>
        <taxon>Amphisphaeriales</taxon>
        <taxon>Pseudomassariaceae</taxon>
        <taxon>Pseudomassariella</taxon>
    </lineage>
</organism>
<keyword evidence="3" id="KW-1185">Reference proteome</keyword>
<evidence type="ECO:0000313" key="2">
    <source>
        <dbReference type="EMBL" id="ORY57595.1"/>
    </source>
</evidence>
<evidence type="ECO:0000313" key="3">
    <source>
        <dbReference type="Proteomes" id="UP000193689"/>
    </source>
</evidence>
<comment type="caution">
    <text evidence="2">The sequence shown here is derived from an EMBL/GenBank/DDBJ whole genome shotgun (WGS) entry which is preliminary data.</text>
</comment>
<gene>
    <name evidence="2" type="ORF">BCR38DRAFT_502175</name>
</gene>
<proteinExistence type="predicted"/>
<dbReference type="RefSeq" id="XP_040710845.1">
    <property type="nucleotide sequence ID" value="XM_040864857.1"/>
</dbReference>